<name>A0AAD8VWK1_LOLMU</name>
<accession>A0AAD8VWK1</accession>
<evidence type="ECO:0000313" key="2">
    <source>
        <dbReference type="Proteomes" id="UP001231189"/>
    </source>
</evidence>
<dbReference type="AlphaFoldDB" id="A0AAD8VWK1"/>
<sequence>MDPTTTPTTCSTDKKVAEPKKLANNFTTDECWVETEKRAGWREAARALAAATKLEEERHKANECIMVVRAEANDEMLRIPPGHASSLAFQDTLRELMIKKEETIAEREERRRREKETTTKSFVDLQMRALEVKDALAKSMFVETEAKARLMDVDANSVVLEVEAKIMAGENQVMLTDLGTIFDPVQRAWI</sequence>
<dbReference type="EMBL" id="JAUUTY010000005">
    <property type="protein sequence ID" value="KAK1626312.1"/>
    <property type="molecule type" value="Genomic_DNA"/>
</dbReference>
<gene>
    <name evidence="1" type="ORF">QYE76_000627</name>
</gene>
<proteinExistence type="predicted"/>
<keyword evidence="2" id="KW-1185">Reference proteome</keyword>
<reference evidence="1" key="1">
    <citation type="submission" date="2023-07" db="EMBL/GenBank/DDBJ databases">
        <title>A chromosome-level genome assembly of Lolium multiflorum.</title>
        <authorList>
            <person name="Chen Y."/>
            <person name="Copetti D."/>
            <person name="Kolliker R."/>
            <person name="Studer B."/>
        </authorList>
    </citation>
    <scope>NUCLEOTIDE SEQUENCE</scope>
    <source>
        <strain evidence="1">02402/16</strain>
        <tissue evidence="1">Leaf</tissue>
    </source>
</reference>
<protein>
    <submittedName>
        <fullName evidence="1">Uncharacterized protein</fullName>
    </submittedName>
</protein>
<dbReference type="Proteomes" id="UP001231189">
    <property type="component" value="Unassembled WGS sequence"/>
</dbReference>
<evidence type="ECO:0000313" key="1">
    <source>
        <dbReference type="EMBL" id="KAK1626312.1"/>
    </source>
</evidence>
<organism evidence="1 2">
    <name type="scientific">Lolium multiflorum</name>
    <name type="common">Italian ryegrass</name>
    <name type="synonym">Lolium perenne subsp. multiflorum</name>
    <dbReference type="NCBI Taxonomy" id="4521"/>
    <lineage>
        <taxon>Eukaryota</taxon>
        <taxon>Viridiplantae</taxon>
        <taxon>Streptophyta</taxon>
        <taxon>Embryophyta</taxon>
        <taxon>Tracheophyta</taxon>
        <taxon>Spermatophyta</taxon>
        <taxon>Magnoliopsida</taxon>
        <taxon>Liliopsida</taxon>
        <taxon>Poales</taxon>
        <taxon>Poaceae</taxon>
        <taxon>BOP clade</taxon>
        <taxon>Pooideae</taxon>
        <taxon>Poodae</taxon>
        <taxon>Poeae</taxon>
        <taxon>Poeae Chloroplast Group 2 (Poeae type)</taxon>
        <taxon>Loliodinae</taxon>
        <taxon>Loliinae</taxon>
        <taxon>Lolium</taxon>
    </lineage>
</organism>
<comment type="caution">
    <text evidence="1">The sequence shown here is derived from an EMBL/GenBank/DDBJ whole genome shotgun (WGS) entry which is preliminary data.</text>
</comment>